<dbReference type="EMBL" id="ML995495">
    <property type="protein sequence ID" value="KAF2138808.1"/>
    <property type="molecule type" value="Genomic_DNA"/>
</dbReference>
<evidence type="ECO:0000313" key="1">
    <source>
        <dbReference type="EMBL" id="KAF2138808.1"/>
    </source>
</evidence>
<reference evidence="1" key="1">
    <citation type="journal article" date="2020" name="Stud. Mycol.">
        <title>101 Dothideomycetes genomes: a test case for predicting lifestyles and emergence of pathogens.</title>
        <authorList>
            <person name="Haridas S."/>
            <person name="Albert R."/>
            <person name="Binder M."/>
            <person name="Bloem J."/>
            <person name="Labutti K."/>
            <person name="Salamov A."/>
            <person name="Andreopoulos B."/>
            <person name="Baker S."/>
            <person name="Barry K."/>
            <person name="Bills G."/>
            <person name="Bluhm B."/>
            <person name="Cannon C."/>
            <person name="Castanera R."/>
            <person name="Culley D."/>
            <person name="Daum C."/>
            <person name="Ezra D."/>
            <person name="Gonzalez J."/>
            <person name="Henrissat B."/>
            <person name="Kuo A."/>
            <person name="Liang C."/>
            <person name="Lipzen A."/>
            <person name="Lutzoni F."/>
            <person name="Magnuson J."/>
            <person name="Mondo S."/>
            <person name="Nolan M."/>
            <person name="Ohm R."/>
            <person name="Pangilinan J."/>
            <person name="Park H.-J."/>
            <person name="Ramirez L."/>
            <person name="Alfaro M."/>
            <person name="Sun H."/>
            <person name="Tritt A."/>
            <person name="Yoshinaga Y."/>
            <person name="Zwiers L.-H."/>
            <person name="Turgeon B."/>
            <person name="Goodwin S."/>
            <person name="Spatafora J."/>
            <person name="Crous P."/>
            <person name="Grigoriev I."/>
        </authorList>
    </citation>
    <scope>NUCLEOTIDE SEQUENCE</scope>
    <source>
        <strain evidence="1">CBS 121167</strain>
    </source>
</reference>
<sequence length="298" mass="31689">MGLTSTPPIFTLAAAAAGTATMSNKPSKRRSSKATTPTPLHALLTLLNPAARAAAHDLADVHARLRRLRAYVASNTLTQAEYDAYCARITSALERKETAPAEARAKILALEDALALIVEDEDEDAGEEDGYRTMQPARQTKEGLGKEGREMGVRARVLLPVRRGRGRLLRRWSGGPAEEEAVARGLRCAVGGSVPALPLSVLPMVEGEEGRGRVFRDGRRAASAPASLPPRTSEVWPFDAVPKRGRRLRQEEWFGLGEFEFEQEGSESGLSLGMDMAVGVGVVGAGAGAGVGVGVERA</sequence>
<evidence type="ECO:0000313" key="2">
    <source>
        <dbReference type="Proteomes" id="UP000799438"/>
    </source>
</evidence>
<dbReference type="GeneID" id="54300902"/>
<dbReference type="RefSeq" id="XP_033394521.1">
    <property type="nucleotide sequence ID" value="XM_033543405.1"/>
</dbReference>
<dbReference type="AlphaFoldDB" id="A0A6A6B5A5"/>
<protein>
    <submittedName>
        <fullName evidence="1">Uncharacterized protein</fullName>
    </submittedName>
</protein>
<organism evidence="1 2">
    <name type="scientific">Aplosporella prunicola CBS 121167</name>
    <dbReference type="NCBI Taxonomy" id="1176127"/>
    <lineage>
        <taxon>Eukaryota</taxon>
        <taxon>Fungi</taxon>
        <taxon>Dikarya</taxon>
        <taxon>Ascomycota</taxon>
        <taxon>Pezizomycotina</taxon>
        <taxon>Dothideomycetes</taxon>
        <taxon>Dothideomycetes incertae sedis</taxon>
        <taxon>Botryosphaeriales</taxon>
        <taxon>Aplosporellaceae</taxon>
        <taxon>Aplosporella</taxon>
    </lineage>
</organism>
<gene>
    <name evidence="1" type="ORF">K452DRAFT_311273</name>
</gene>
<accession>A0A6A6B5A5</accession>
<proteinExistence type="predicted"/>
<name>A0A6A6B5A5_9PEZI</name>
<dbReference type="Proteomes" id="UP000799438">
    <property type="component" value="Unassembled WGS sequence"/>
</dbReference>
<keyword evidence="2" id="KW-1185">Reference proteome</keyword>